<accession>A0A432DYG5</accession>
<proteinExistence type="predicted"/>
<evidence type="ECO:0000313" key="2">
    <source>
        <dbReference type="Proteomes" id="UP000276953"/>
    </source>
</evidence>
<protein>
    <submittedName>
        <fullName evidence="1">Uncharacterized protein</fullName>
    </submittedName>
</protein>
<sequence>MSLVFSGSPEVENKIPVPFKKYSSFCAIQKNTIAYFVVDDKTKGWKVKKVPGYVMYIVMSH</sequence>
<organism evidence="1 2">
    <name type="scientific">Chryseobacterium arthrosphaerae</name>
    <dbReference type="NCBI Taxonomy" id="651561"/>
    <lineage>
        <taxon>Bacteria</taxon>
        <taxon>Pseudomonadati</taxon>
        <taxon>Bacteroidota</taxon>
        <taxon>Flavobacteriia</taxon>
        <taxon>Flavobacteriales</taxon>
        <taxon>Weeksellaceae</taxon>
        <taxon>Chryseobacterium group</taxon>
        <taxon>Chryseobacterium</taxon>
    </lineage>
</organism>
<dbReference type="Proteomes" id="UP000276953">
    <property type="component" value="Unassembled WGS sequence"/>
</dbReference>
<dbReference type="AlphaFoldDB" id="A0A432DYG5"/>
<dbReference type="EMBL" id="RYFC01000001">
    <property type="protein sequence ID" value="RTZ49250.1"/>
    <property type="molecule type" value="Genomic_DNA"/>
</dbReference>
<name>A0A432DYG5_9FLAO</name>
<gene>
    <name evidence="1" type="ORF">EJ377_00535</name>
</gene>
<comment type="caution">
    <text evidence="1">The sequence shown here is derived from an EMBL/GenBank/DDBJ whole genome shotgun (WGS) entry which is preliminary data.</text>
</comment>
<evidence type="ECO:0000313" key="1">
    <source>
        <dbReference type="EMBL" id="RTZ49250.1"/>
    </source>
</evidence>
<reference evidence="1 2" key="1">
    <citation type="submission" date="2018-12" db="EMBL/GenBank/DDBJ databases">
        <title>Draft Genome Sequence of Chryseobacterium arthrosphaerae strain ED882-96 Isolated from the Blood of a Patient with Liver Cirrhosis in Taiwan.</title>
        <authorList>
            <person name="Lin J.-N."/>
            <person name="Lai C.-H."/>
            <person name="Yang C.-H."/>
            <person name="Huang Y.-H."/>
        </authorList>
    </citation>
    <scope>NUCLEOTIDE SEQUENCE [LARGE SCALE GENOMIC DNA]</scope>
    <source>
        <strain evidence="1 2">ED882-96</strain>
    </source>
</reference>